<keyword evidence="2" id="KW-1185">Reference proteome</keyword>
<accession>A0AAD7FN87</accession>
<name>A0AAD7FN87_9AGAR</name>
<evidence type="ECO:0000313" key="1">
    <source>
        <dbReference type="EMBL" id="KAJ7633216.1"/>
    </source>
</evidence>
<reference evidence="1" key="1">
    <citation type="submission" date="2023-03" db="EMBL/GenBank/DDBJ databases">
        <title>Massive genome expansion in bonnet fungi (Mycena s.s.) driven by repeated elements and novel gene families across ecological guilds.</title>
        <authorList>
            <consortium name="Lawrence Berkeley National Laboratory"/>
            <person name="Harder C.B."/>
            <person name="Miyauchi S."/>
            <person name="Viragh M."/>
            <person name="Kuo A."/>
            <person name="Thoen E."/>
            <person name="Andreopoulos B."/>
            <person name="Lu D."/>
            <person name="Skrede I."/>
            <person name="Drula E."/>
            <person name="Henrissat B."/>
            <person name="Morin E."/>
            <person name="Kohler A."/>
            <person name="Barry K."/>
            <person name="LaButti K."/>
            <person name="Morin E."/>
            <person name="Salamov A."/>
            <person name="Lipzen A."/>
            <person name="Mereny Z."/>
            <person name="Hegedus B."/>
            <person name="Baldrian P."/>
            <person name="Stursova M."/>
            <person name="Weitz H."/>
            <person name="Taylor A."/>
            <person name="Grigoriev I.V."/>
            <person name="Nagy L.G."/>
            <person name="Martin F."/>
            <person name="Kauserud H."/>
        </authorList>
    </citation>
    <scope>NUCLEOTIDE SEQUENCE</scope>
    <source>
        <strain evidence="1">9284</strain>
    </source>
</reference>
<proteinExistence type="predicted"/>
<dbReference type="Proteomes" id="UP001221142">
    <property type="component" value="Unassembled WGS sequence"/>
</dbReference>
<dbReference type="EMBL" id="JARKIF010000008">
    <property type="protein sequence ID" value="KAJ7633216.1"/>
    <property type="molecule type" value="Genomic_DNA"/>
</dbReference>
<organism evidence="1 2">
    <name type="scientific">Roridomyces roridus</name>
    <dbReference type="NCBI Taxonomy" id="1738132"/>
    <lineage>
        <taxon>Eukaryota</taxon>
        <taxon>Fungi</taxon>
        <taxon>Dikarya</taxon>
        <taxon>Basidiomycota</taxon>
        <taxon>Agaricomycotina</taxon>
        <taxon>Agaricomycetes</taxon>
        <taxon>Agaricomycetidae</taxon>
        <taxon>Agaricales</taxon>
        <taxon>Marasmiineae</taxon>
        <taxon>Mycenaceae</taxon>
        <taxon>Roridomyces</taxon>
    </lineage>
</organism>
<evidence type="ECO:0000313" key="2">
    <source>
        <dbReference type="Proteomes" id="UP001221142"/>
    </source>
</evidence>
<protein>
    <submittedName>
        <fullName evidence="1">Uncharacterized protein</fullName>
    </submittedName>
</protein>
<sequence>MASLKIPSVHHNEIELLLDDLGSLEADPILRERVHGLFNKDKLGNILVNVSASGKTRLSFEGLCQNWGFYFMCGMDTIRLESRDLPDTIDSISPGVEPLPDPGSPSFIAVLEKNRQLCREHANLVLLSHLLIYQAFVEASRLPGASGDPRQQCLLPQLLPELPGLKSGG</sequence>
<comment type="caution">
    <text evidence="1">The sequence shown here is derived from an EMBL/GenBank/DDBJ whole genome shotgun (WGS) entry which is preliminary data.</text>
</comment>
<dbReference type="AlphaFoldDB" id="A0AAD7FN87"/>
<gene>
    <name evidence="1" type="ORF">FB45DRAFT_832699</name>
</gene>